<evidence type="ECO:0000313" key="5">
    <source>
        <dbReference type="Proteomes" id="UP000631553"/>
    </source>
</evidence>
<feature type="domain" description="DUF4190" evidence="3">
    <location>
        <begin position="36"/>
        <end position="89"/>
    </location>
</feature>
<evidence type="ECO:0000256" key="1">
    <source>
        <dbReference type="SAM" id="MobiDB-lite"/>
    </source>
</evidence>
<dbReference type="Proteomes" id="UP000631553">
    <property type="component" value="Unassembled WGS sequence"/>
</dbReference>
<reference evidence="4 5" key="1">
    <citation type="submission" date="2020-07" db="EMBL/GenBank/DDBJ databases">
        <title>Sequencing the genomes of 1000 actinobacteria strains.</title>
        <authorList>
            <person name="Klenk H.-P."/>
        </authorList>
    </citation>
    <scope>NUCLEOTIDE SEQUENCE [LARGE SCALE GENOMIC DNA]</scope>
    <source>
        <strain evidence="4 5">DSM 43814</strain>
    </source>
</reference>
<keyword evidence="2" id="KW-1133">Transmembrane helix</keyword>
<keyword evidence="2" id="KW-0472">Membrane</keyword>
<dbReference type="EMBL" id="JACCCQ010000001">
    <property type="protein sequence ID" value="NYF60074.1"/>
    <property type="molecule type" value="Genomic_DNA"/>
</dbReference>
<proteinExistence type="predicted"/>
<name>A0ABX2RXP8_9ACTN</name>
<dbReference type="Pfam" id="PF13828">
    <property type="entry name" value="DUF4190"/>
    <property type="match status" value="1"/>
</dbReference>
<keyword evidence="2" id="KW-0812">Transmembrane</keyword>
<gene>
    <name evidence="4" type="ORF">HDA35_005905</name>
</gene>
<feature type="transmembrane region" description="Helical" evidence="2">
    <location>
        <begin position="32"/>
        <end position="54"/>
    </location>
</feature>
<keyword evidence="5" id="KW-1185">Reference proteome</keyword>
<protein>
    <recommendedName>
        <fullName evidence="3">DUF4190 domain-containing protein</fullName>
    </recommendedName>
</protein>
<feature type="compositionally biased region" description="Pro residues" evidence="1">
    <location>
        <begin position="7"/>
        <end position="24"/>
    </location>
</feature>
<evidence type="ECO:0000256" key="2">
    <source>
        <dbReference type="SAM" id="Phobius"/>
    </source>
</evidence>
<organism evidence="4 5">
    <name type="scientific">Micromonospora purpureochromogenes</name>
    <dbReference type="NCBI Taxonomy" id="47872"/>
    <lineage>
        <taxon>Bacteria</taxon>
        <taxon>Bacillati</taxon>
        <taxon>Actinomycetota</taxon>
        <taxon>Actinomycetes</taxon>
        <taxon>Micromonosporales</taxon>
        <taxon>Micromonosporaceae</taxon>
        <taxon>Micromonospora</taxon>
    </lineage>
</organism>
<sequence>MTDQPPTQQPPQVPGPTPGHPPYPPYAYSPPVNMYAILALVFGAMVLPPLGIYFGNKAKKQIAQTGERGVELATAGLVVGWIFTAIYGLFVLVWCGVAGTMIVGSTAGS</sequence>
<feature type="transmembrane region" description="Helical" evidence="2">
    <location>
        <begin position="75"/>
        <end position="103"/>
    </location>
</feature>
<feature type="region of interest" description="Disordered" evidence="1">
    <location>
        <begin position="1"/>
        <end position="24"/>
    </location>
</feature>
<dbReference type="InterPro" id="IPR025241">
    <property type="entry name" value="DUF4190"/>
</dbReference>
<evidence type="ECO:0000259" key="3">
    <source>
        <dbReference type="Pfam" id="PF13828"/>
    </source>
</evidence>
<evidence type="ECO:0000313" key="4">
    <source>
        <dbReference type="EMBL" id="NYF60074.1"/>
    </source>
</evidence>
<dbReference type="RefSeq" id="WP_179805645.1">
    <property type="nucleotide sequence ID" value="NZ_JACCCQ010000001.1"/>
</dbReference>
<comment type="caution">
    <text evidence="4">The sequence shown here is derived from an EMBL/GenBank/DDBJ whole genome shotgun (WGS) entry which is preliminary data.</text>
</comment>
<accession>A0ABX2RXP8</accession>